<reference evidence="7 8" key="1">
    <citation type="journal article" date="2018" name="J. Microbiol.">
        <title>Salicibibacter kimchii gen. nov., sp. nov., a moderately halophilic and alkalitolerant bacterium in the family Bacillaceae, isolated from kimchi.</title>
        <authorList>
            <person name="Jang J.Y."/>
            <person name="Oh Y.J."/>
            <person name="Lim S.K."/>
            <person name="Park H.K."/>
            <person name="Lee C."/>
            <person name="Kim J.Y."/>
            <person name="Lee M.A."/>
            <person name="Choi H.J."/>
        </authorList>
    </citation>
    <scope>NUCLEOTIDE SEQUENCE [LARGE SCALE GENOMIC DNA]</scope>
    <source>
        <strain evidence="7 8">NKC1-1</strain>
    </source>
</reference>
<evidence type="ECO:0000313" key="7">
    <source>
        <dbReference type="EMBL" id="AXF57946.1"/>
    </source>
</evidence>
<dbReference type="Gene3D" id="1.20.120.340">
    <property type="entry name" value="Flagellar protein FliS"/>
    <property type="match status" value="1"/>
</dbReference>
<evidence type="ECO:0000313" key="8">
    <source>
        <dbReference type="Proteomes" id="UP000252100"/>
    </source>
</evidence>
<keyword evidence="7" id="KW-0966">Cell projection</keyword>
<keyword evidence="5" id="KW-0143">Chaperone</keyword>
<proteinExistence type="inferred from homology"/>
<organism evidence="7 8">
    <name type="scientific">Salicibibacter kimchii</name>
    <dbReference type="NCBI Taxonomy" id="2099786"/>
    <lineage>
        <taxon>Bacteria</taxon>
        <taxon>Bacillati</taxon>
        <taxon>Bacillota</taxon>
        <taxon>Bacilli</taxon>
        <taxon>Bacillales</taxon>
        <taxon>Bacillaceae</taxon>
        <taxon>Salicibibacter</taxon>
    </lineage>
</organism>
<dbReference type="NCBIfam" id="TIGR00208">
    <property type="entry name" value="fliS"/>
    <property type="match status" value="1"/>
</dbReference>
<dbReference type="OrthoDB" id="1524959at2"/>
<keyword evidence="7" id="KW-0969">Cilium</keyword>
<dbReference type="CDD" id="cd16098">
    <property type="entry name" value="FliS"/>
    <property type="match status" value="1"/>
</dbReference>
<keyword evidence="3 6" id="KW-0963">Cytoplasm</keyword>
<gene>
    <name evidence="7" type="primary">fliS</name>
    <name evidence="7" type="ORF">DT065_09915</name>
</gene>
<evidence type="ECO:0000256" key="6">
    <source>
        <dbReference type="PIRNR" id="PIRNR039090"/>
    </source>
</evidence>
<sequence>MGARTSAAAYQQNAFQTASPGELTLMLYNGCLKFIRLSVNAVEKNDYEAKNINVTKAQKIIRELMVTLRVENETTQQMLQLYDFAYDALVRANINNDVNALEEAASIITDFRDTWKEVIMIDRKQRHGSGVNR</sequence>
<accession>A0A345C415</accession>
<protein>
    <recommendedName>
        <fullName evidence="6">Flagellar secretion chaperone FliS</fullName>
    </recommendedName>
</protein>
<dbReference type="SUPFAM" id="SSF101116">
    <property type="entry name" value="Flagellar export chaperone FliS"/>
    <property type="match status" value="1"/>
</dbReference>
<evidence type="ECO:0000256" key="5">
    <source>
        <dbReference type="ARBA" id="ARBA00023186"/>
    </source>
</evidence>
<evidence type="ECO:0000256" key="1">
    <source>
        <dbReference type="ARBA" id="ARBA00004514"/>
    </source>
</evidence>
<dbReference type="PANTHER" id="PTHR34773">
    <property type="entry name" value="FLAGELLAR SECRETION CHAPERONE FLIS"/>
    <property type="match status" value="1"/>
</dbReference>
<dbReference type="GO" id="GO:0044780">
    <property type="term" value="P:bacterial-type flagellum assembly"/>
    <property type="evidence" value="ECO:0007669"/>
    <property type="project" value="InterPro"/>
</dbReference>
<dbReference type="Proteomes" id="UP000252100">
    <property type="component" value="Chromosome"/>
</dbReference>
<dbReference type="AlphaFoldDB" id="A0A345C415"/>
<comment type="subcellular location">
    <subcellularLocation>
        <location evidence="1 6">Cytoplasm</location>
        <location evidence="1 6">Cytosol</location>
    </subcellularLocation>
</comment>
<evidence type="ECO:0000256" key="4">
    <source>
        <dbReference type="ARBA" id="ARBA00022795"/>
    </source>
</evidence>
<dbReference type="GO" id="GO:0071973">
    <property type="term" value="P:bacterial-type flagellum-dependent cell motility"/>
    <property type="evidence" value="ECO:0007669"/>
    <property type="project" value="TreeGrafter"/>
</dbReference>
<dbReference type="InterPro" id="IPR036584">
    <property type="entry name" value="FliS_sf"/>
</dbReference>
<evidence type="ECO:0000256" key="2">
    <source>
        <dbReference type="ARBA" id="ARBA00008787"/>
    </source>
</evidence>
<dbReference type="EMBL" id="CP031092">
    <property type="protein sequence ID" value="AXF57946.1"/>
    <property type="molecule type" value="Genomic_DNA"/>
</dbReference>
<keyword evidence="4 6" id="KW-1005">Bacterial flagellum biogenesis</keyword>
<dbReference type="GO" id="GO:0005829">
    <property type="term" value="C:cytosol"/>
    <property type="evidence" value="ECO:0007669"/>
    <property type="project" value="UniProtKB-SubCell"/>
</dbReference>
<evidence type="ECO:0000256" key="3">
    <source>
        <dbReference type="ARBA" id="ARBA00022490"/>
    </source>
</evidence>
<keyword evidence="7" id="KW-0282">Flagellum</keyword>
<comment type="similarity">
    <text evidence="2 6">Belongs to the FliS family.</text>
</comment>
<dbReference type="KEGG" id="rue:DT065_09915"/>
<keyword evidence="8" id="KW-1185">Reference proteome</keyword>
<dbReference type="InterPro" id="IPR003713">
    <property type="entry name" value="FliS"/>
</dbReference>
<name>A0A345C415_9BACI</name>
<dbReference type="PANTHER" id="PTHR34773:SF1">
    <property type="entry name" value="FLAGELLAR SECRETION CHAPERONE FLIS"/>
    <property type="match status" value="1"/>
</dbReference>
<dbReference type="PIRSF" id="PIRSF039090">
    <property type="entry name" value="Flis"/>
    <property type="match status" value="1"/>
</dbReference>
<dbReference type="Pfam" id="PF02561">
    <property type="entry name" value="FliS"/>
    <property type="match status" value="1"/>
</dbReference>